<keyword evidence="4" id="KW-1185">Reference proteome</keyword>
<gene>
    <name evidence="3" type="ORF">G3480_11075</name>
</gene>
<dbReference type="CDD" id="cd04182">
    <property type="entry name" value="GT_2_like_f"/>
    <property type="match status" value="1"/>
</dbReference>
<keyword evidence="1" id="KW-0460">Magnesium</keyword>
<feature type="domain" description="MobA-like NTP transferase" evidence="2">
    <location>
        <begin position="6"/>
        <end position="163"/>
    </location>
</feature>
<dbReference type="Gene3D" id="3.90.550.10">
    <property type="entry name" value="Spore Coat Polysaccharide Biosynthesis Protein SpsA, Chain A"/>
    <property type="match status" value="1"/>
</dbReference>
<dbReference type="InterPro" id="IPR029044">
    <property type="entry name" value="Nucleotide-diphossugar_trans"/>
</dbReference>
<dbReference type="Proteomes" id="UP000471640">
    <property type="component" value="Unassembled WGS sequence"/>
</dbReference>
<evidence type="ECO:0000256" key="1">
    <source>
        <dbReference type="ARBA" id="ARBA00022842"/>
    </source>
</evidence>
<reference evidence="4" key="1">
    <citation type="journal article" date="2020" name="Microbiol. Resour. Announc.">
        <title>Draft Genome Sequences of Thiorhodococcus mannitoliphagus and Thiorhodococcus minor, Purple Sulfur Photosynthetic Bacteria in the Gammaproteobacterial Family Chromatiaceae.</title>
        <authorList>
            <person name="Aviles F.A."/>
            <person name="Meyer T.E."/>
            <person name="Kyndt J.A."/>
        </authorList>
    </citation>
    <scope>NUCLEOTIDE SEQUENCE [LARGE SCALE GENOMIC DNA]</scope>
    <source>
        <strain evidence="4">DSM 18266</strain>
    </source>
</reference>
<dbReference type="PANTHER" id="PTHR43777:SF1">
    <property type="entry name" value="MOLYBDENUM COFACTOR CYTIDYLYLTRANSFERASE"/>
    <property type="match status" value="1"/>
</dbReference>
<dbReference type="GO" id="GO:0016779">
    <property type="term" value="F:nucleotidyltransferase activity"/>
    <property type="evidence" value="ECO:0007669"/>
    <property type="project" value="UniProtKB-ARBA"/>
</dbReference>
<dbReference type="AlphaFoldDB" id="A0A6P1DS17"/>
<evidence type="ECO:0000313" key="3">
    <source>
        <dbReference type="EMBL" id="NEX20848.1"/>
    </source>
</evidence>
<organism evidence="3 4">
    <name type="scientific">Thiorhodococcus mannitoliphagus</name>
    <dbReference type="NCBI Taxonomy" id="329406"/>
    <lineage>
        <taxon>Bacteria</taxon>
        <taxon>Pseudomonadati</taxon>
        <taxon>Pseudomonadota</taxon>
        <taxon>Gammaproteobacteria</taxon>
        <taxon>Chromatiales</taxon>
        <taxon>Chromatiaceae</taxon>
        <taxon>Thiorhodococcus</taxon>
    </lineage>
</organism>
<sequence>MSRVVGVLLAAGAGRRFGKDKLLARMPDGEPVGLKAARALIGAGIATVVVTRPGDLRLAEMMRGAGASVAESPAPEQGMGLSIATGVATALDADAWVIALADMPWIRPITIRRVVDALAAGAQICAPSFNGRRGHPVGFARGYRDRLLALNGDAGAHRLIAAASDPVVLLPTDDSGILLDVDEPEDIYVELDPISGPPQH</sequence>
<evidence type="ECO:0000259" key="2">
    <source>
        <dbReference type="Pfam" id="PF12804"/>
    </source>
</evidence>
<comment type="caution">
    <text evidence="3">The sequence shown here is derived from an EMBL/GenBank/DDBJ whole genome shotgun (WGS) entry which is preliminary data.</text>
</comment>
<dbReference type="InterPro" id="IPR025877">
    <property type="entry name" value="MobA-like_NTP_Trfase"/>
</dbReference>
<dbReference type="PANTHER" id="PTHR43777">
    <property type="entry name" value="MOLYBDENUM COFACTOR CYTIDYLYLTRANSFERASE"/>
    <property type="match status" value="1"/>
</dbReference>
<reference evidence="3 4" key="2">
    <citation type="submission" date="2020-02" db="EMBL/GenBank/DDBJ databases">
        <title>Genome sequences of Thiorhodococcus mannitoliphagus and Thiorhodococcus minor, purple sulfur photosynthetic bacteria in the gammaproteobacterial family, Chromatiaceae.</title>
        <authorList>
            <person name="Aviles F.A."/>
            <person name="Meyer T.E."/>
            <person name="Kyndt J.A."/>
        </authorList>
    </citation>
    <scope>NUCLEOTIDE SEQUENCE [LARGE SCALE GENOMIC DNA]</scope>
    <source>
        <strain evidence="3 4">DSM 18266</strain>
    </source>
</reference>
<name>A0A6P1DS17_9GAMM</name>
<accession>A0A6P1DS17</accession>
<keyword evidence="3" id="KW-0808">Transferase</keyword>
<protein>
    <submittedName>
        <fullName evidence="3">Nucleotidyltransferase family protein</fullName>
    </submittedName>
</protein>
<dbReference type="Pfam" id="PF12804">
    <property type="entry name" value="NTP_transf_3"/>
    <property type="match status" value="1"/>
</dbReference>
<dbReference type="SUPFAM" id="SSF53448">
    <property type="entry name" value="Nucleotide-diphospho-sugar transferases"/>
    <property type="match status" value="1"/>
</dbReference>
<dbReference type="EMBL" id="JAAIJR010000038">
    <property type="protein sequence ID" value="NEX20848.1"/>
    <property type="molecule type" value="Genomic_DNA"/>
</dbReference>
<proteinExistence type="predicted"/>
<evidence type="ECO:0000313" key="4">
    <source>
        <dbReference type="Proteomes" id="UP000471640"/>
    </source>
</evidence>
<dbReference type="RefSeq" id="WP_164653957.1">
    <property type="nucleotide sequence ID" value="NZ_JAAIJR010000038.1"/>
</dbReference>